<sequence length="75" mass="8828">MNKRIRKKYLSVEQQKLLALYKDCETVRFYRHNDSFEEAELFTSMIGKPEIESSRGTIWFSSTQDKISATAFIKS</sequence>
<dbReference type="AlphaFoldDB" id="A0ABD5F4J2"/>
<reference evidence="1 2" key="1">
    <citation type="submission" date="2023-03" db="EMBL/GenBank/DDBJ databases">
        <authorList>
            <person name="Shen W."/>
            <person name="Cai J."/>
        </authorList>
    </citation>
    <scope>NUCLEOTIDE SEQUENCE [LARGE SCALE GENOMIC DNA]</scope>
    <source>
        <strain evidence="1 2">Y2</strain>
    </source>
</reference>
<dbReference type="RefSeq" id="WP_137439625.1">
    <property type="nucleotide sequence ID" value="NZ_CAAKNX010000031.1"/>
</dbReference>
<evidence type="ECO:0000313" key="1">
    <source>
        <dbReference type="EMBL" id="MDT2512841.1"/>
    </source>
</evidence>
<gene>
    <name evidence="1" type="ORF">P7D79_01220</name>
</gene>
<dbReference type="Proteomes" id="UP001264335">
    <property type="component" value="Unassembled WGS sequence"/>
</dbReference>
<evidence type="ECO:0000313" key="2">
    <source>
        <dbReference type="Proteomes" id="UP001264335"/>
    </source>
</evidence>
<dbReference type="EMBL" id="JARPWY010000002">
    <property type="protein sequence ID" value="MDT2512841.1"/>
    <property type="molecule type" value="Genomic_DNA"/>
</dbReference>
<accession>A0ABD5F4J2</accession>
<proteinExistence type="predicted"/>
<protein>
    <submittedName>
        <fullName evidence="1">Uncharacterized protein</fullName>
    </submittedName>
</protein>
<name>A0ABD5F4J2_ENTAV</name>
<organism evidence="1 2">
    <name type="scientific">Enterococcus avium</name>
    <name type="common">Streptococcus avium</name>
    <dbReference type="NCBI Taxonomy" id="33945"/>
    <lineage>
        <taxon>Bacteria</taxon>
        <taxon>Bacillati</taxon>
        <taxon>Bacillota</taxon>
        <taxon>Bacilli</taxon>
        <taxon>Lactobacillales</taxon>
        <taxon>Enterococcaceae</taxon>
        <taxon>Enterococcus</taxon>
    </lineage>
</organism>
<comment type="caution">
    <text evidence="1">The sequence shown here is derived from an EMBL/GenBank/DDBJ whole genome shotgun (WGS) entry which is preliminary data.</text>
</comment>